<dbReference type="InterPro" id="IPR036910">
    <property type="entry name" value="HMG_box_dom_sf"/>
</dbReference>
<dbReference type="GO" id="GO:0005634">
    <property type="term" value="C:nucleus"/>
    <property type="evidence" value="ECO:0007669"/>
    <property type="project" value="UniProtKB-UniRule"/>
</dbReference>
<reference evidence="7" key="1">
    <citation type="submission" date="2016-10" db="EMBL/GenBank/DDBJ databases">
        <authorList>
            <person name="Benchimol M."/>
            <person name="Almeida L.G."/>
            <person name="Vasconcelos A.T."/>
            <person name="Perreira-Neves A."/>
            <person name="Rosa I.A."/>
            <person name="Tasca T."/>
            <person name="Bogo M.R."/>
            <person name="de Souza W."/>
        </authorList>
    </citation>
    <scope>NUCLEOTIDE SEQUENCE [LARGE SCALE GENOMIC DNA]</scope>
    <source>
        <strain evidence="7">K</strain>
    </source>
</reference>
<evidence type="ECO:0000313" key="7">
    <source>
        <dbReference type="EMBL" id="OHS92736.1"/>
    </source>
</evidence>
<dbReference type="OrthoDB" id="6247875at2759"/>
<evidence type="ECO:0000256" key="3">
    <source>
        <dbReference type="ARBA" id="ARBA00023163"/>
    </source>
</evidence>
<evidence type="ECO:0000259" key="6">
    <source>
        <dbReference type="PROSITE" id="PS50118"/>
    </source>
</evidence>
<keyword evidence="3" id="KW-0804">Transcription</keyword>
<name>A0A1J4IZF4_9EUKA</name>
<dbReference type="PANTHER" id="PTHR10270">
    <property type="entry name" value="SOX TRANSCRIPTION FACTOR"/>
    <property type="match status" value="1"/>
</dbReference>
<dbReference type="InterPro" id="IPR050140">
    <property type="entry name" value="SRY-related_HMG-box_TF-like"/>
</dbReference>
<evidence type="ECO:0000256" key="1">
    <source>
        <dbReference type="ARBA" id="ARBA00023015"/>
    </source>
</evidence>
<dbReference type="RefSeq" id="XP_068345873.1">
    <property type="nucleotide sequence ID" value="XM_068496534.1"/>
</dbReference>
<dbReference type="PROSITE" id="PS50118">
    <property type="entry name" value="HMG_BOX_2"/>
    <property type="match status" value="1"/>
</dbReference>
<evidence type="ECO:0000256" key="4">
    <source>
        <dbReference type="PROSITE-ProRule" id="PRU00267"/>
    </source>
</evidence>
<feature type="domain" description="HMG box" evidence="6">
    <location>
        <begin position="43"/>
        <end position="111"/>
    </location>
</feature>
<accession>A0A1J4IZF4</accession>
<sequence length="303" mass="33657">MYQVNQPYDNTGGANWPQQGMPTAAPTALMDHAGGDGEDEDNSRRPPNAFILFSQVMRSQVRAENPALSNTEVSRILGKMWKEVPNDQKIQYKQRAAQMQEEFKKTHPDYTYRKARRKRALNELLTKSANISNPNDQYAMFMMNNQMPYPPMNGQMPGQMPNQMVGQMGGQMPGQIPGQMSNQMSGQVPGQMMGQMSGLQGQMQNNIQGQMSNQMNGMQGQMGQGNQMVGAMGNQMQNQSMGGQVQSAPMGQGQMQGQMQFGGYQQMPGQSMAPQSMSQGQMPMQQMGMAPMMYGNMQYQGQR</sequence>
<dbReference type="SMART" id="SM00398">
    <property type="entry name" value="HMG"/>
    <property type="match status" value="1"/>
</dbReference>
<dbReference type="Pfam" id="PF00505">
    <property type="entry name" value="HMG_box"/>
    <property type="match status" value="1"/>
</dbReference>
<dbReference type="PANTHER" id="PTHR10270:SF161">
    <property type="entry name" value="SEX-DETERMINING REGION Y PROTEIN"/>
    <property type="match status" value="1"/>
</dbReference>
<dbReference type="AlphaFoldDB" id="A0A1J4IZF4"/>
<feature type="region of interest" description="Disordered" evidence="5">
    <location>
        <begin position="1"/>
        <end position="46"/>
    </location>
</feature>
<dbReference type="FunFam" id="1.10.30.10:FF:000041">
    <property type="entry name" value="HMG box family protein"/>
    <property type="match status" value="1"/>
</dbReference>
<evidence type="ECO:0000313" key="8">
    <source>
        <dbReference type="Proteomes" id="UP000179807"/>
    </source>
</evidence>
<keyword evidence="2 4" id="KW-0238">DNA-binding</keyword>
<dbReference type="GO" id="GO:0030154">
    <property type="term" value="P:cell differentiation"/>
    <property type="evidence" value="ECO:0007669"/>
    <property type="project" value="TreeGrafter"/>
</dbReference>
<organism evidence="7 8">
    <name type="scientific">Tritrichomonas foetus</name>
    <dbReference type="NCBI Taxonomy" id="1144522"/>
    <lineage>
        <taxon>Eukaryota</taxon>
        <taxon>Metamonada</taxon>
        <taxon>Parabasalia</taxon>
        <taxon>Tritrichomonadida</taxon>
        <taxon>Tritrichomonadidae</taxon>
        <taxon>Tritrichomonas</taxon>
    </lineage>
</organism>
<comment type="caution">
    <text evidence="7">The sequence shown here is derived from an EMBL/GenBank/DDBJ whole genome shotgun (WGS) entry which is preliminary data.</text>
</comment>
<dbReference type="GeneID" id="94831238"/>
<keyword evidence="1" id="KW-0805">Transcription regulation</keyword>
<dbReference type="EMBL" id="MLAK01001470">
    <property type="protein sequence ID" value="OHS92736.1"/>
    <property type="molecule type" value="Genomic_DNA"/>
</dbReference>
<dbReference type="InterPro" id="IPR009071">
    <property type="entry name" value="HMG_box_dom"/>
</dbReference>
<feature type="compositionally biased region" description="Polar residues" evidence="5">
    <location>
        <begin position="1"/>
        <end position="21"/>
    </location>
</feature>
<keyword evidence="8" id="KW-1185">Reference proteome</keyword>
<dbReference type="Proteomes" id="UP000179807">
    <property type="component" value="Unassembled WGS sequence"/>
</dbReference>
<feature type="DNA-binding region" description="HMG box" evidence="4">
    <location>
        <begin position="43"/>
        <end position="111"/>
    </location>
</feature>
<protein>
    <recommendedName>
        <fullName evidence="6">HMG box domain-containing protein</fullName>
    </recommendedName>
</protein>
<keyword evidence="4" id="KW-0539">Nucleus</keyword>
<evidence type="ECO:0000256" key="2">
    <source>
        <dbReference type="ARBA" id="ARBA00023125"/>
    </source>
</evidence>
<dbReference type="Gene3D" id="1.10.30.10">
    <property type="entry name" value="High mobility group box domain"/>
    <property type="match status" value="1"/>
</dbReference>
<gene>
    <name evidence="7" type="ORF">TRFO_12279</name>
</gene>
<evidence type="ECO:0000256" key="5">
    <source>
        <dbReference type="SAM" id="MobiDB-lite"/>
    </source>
</evidence>
<dbReference type="VEuPathDB" id="TrichDB:TRFO_12279"/>
<dbReference type="SUPFAM" id="SSF47095">
    <property type="entry name" value="HMG-box"/>
    <property type="match status" value="1"/>
</dbReference>
<dbReference type="GO" id="GO:0000978">
    <property type="term" value="F:RNA polymerase II cis-regulatory region sequence-specific DNA binding"/>
    <property type="evidence" value="ECO:0007669"/>
    <property type="project" value="TreeGrafter"/>
</dbReference>
<dbReference type="CDD" id="cd01389">
    <property type="entry name" value="HMG-box_ROX1-like"/>
    <property type="match status" value="1"/>
</dbReference>
<proteinExistence type="predicted"/>
<dbReference type="GO" id="GO:0001228">
    <property type="term" value="F:DNA-binding transcription activator activity, RNA polymerase II-specific"/>
    <property type="evidence" value="ECO:0007669"/>
    <property type="project" value="TreeGrafter"/>
</dbReference>